<dbReference type="InterPro" id="IPR050194">
    <property type="entry name" value="Glycosyltransferase_grp1"/>
</dbReference>
<dbReference type="SUPFAM" id="SSF53756">
    <property type="entry name" value="UDP-Glycosyltransferase/glycogen phosphorylase"/>
    <property type="match status" value="1"/>
</dbReference>
<feature type="region of interest" description="Disordered" evidence="1">
    <location>
        <begin position="52"/>
        <end position="81"/>
    </location>
</feature>
<dbReference type="InterPro" id="IPR001296">
    <property type="entry name" value="Glyco_trans_1"/>
</dbReference>
<keyword evidence="4" id="KW-0378">Hydrolase</keyword>
<dbReference type="CDD" id="cd03814">
    <property type="entry name" value="GT4-like"/>
    <property type="match status" value="1"/>
</dbReference>
<dbReference type="PANTHER" id="PTHR45947">
    <property type="entry name" value="SULFOQUINOVOSYL TRANSFERASE SQD2"/>
    <property type="match status" value="1"/>
</dbReference>
<dbReference type="EMBL" id="NRRY01000002">
    <property type="protein sequence ID" value="MBK1617078.1"/>
    <property type="molecule type" value="Genomic_DNA"/>
</dbReference>
<reference evidence="4 5" key="1">
    <citation type="journal article" date="2020" name="Microorganisms">
        <title>Osmotic Adaptation and Compatible Solute Biosynthesis of Phototrophic Bacteria as Revealed from Genome Analyses.</title>
        <authorList>
            <person name="Imhoff J.F."/>
            <person name="Rahn T."/>
            <person name="Kunzel S."/>
            <person name="Keller A."/>
            <person name="Neulinger S.C."/>
        </authorList>
    </citation>
    <scope>NUCLEOTIDE SEQUENCE [LARGE SCALE GENOMIC DNA]</scope>
    <source>
        <strain evidence="4 5">DSM 25653</strain>
    </source>
</reference>
<dbReference type="Pfam" id="PF13439">
    <property type="entry name" value="Glyco_transf_4"/>
    <property type="match status" value="1"/>
</dbReference>
<evidence type="ECO:0000313" key="5">
    <source>
        <dbReference type="Proteomes" id="UP001138768"/>
    </source>
</evidence>
<name>A0A9X0W4Y7_9GAMM</name>
<proteinExistence type="predicted"/>
<keyword evidence="5" id="KW-1185">Reference proteome</keyword>
<dbReference type="Pfam" id="PF00534">
    <property type="entry name" value="Glycos_transf_1"/>
    <property type="match status" value="1"/>
</dbReference>
<dbReference type="GO" id="GO:0016757">
    <property type="term" value="F:glycosyltransferase activity"/>
    <property type="evidence" value="ECO:0007669"/>
    <property type="project" value="InterPro"/>
</dbReference>
<accession>A0A9X0W4Y7</accession>
<sequence length="419" mass="46356">MTTPKADAQSPQPPIAQPKLHVALVTETYPPEINGVANTLAQIARGLERRGHRVSLVRPRQPADRQRSGAGNTERSRLPGPTELLVGGLPLPGYRGLRFGLPALGKIHRRWRDARPDAVYIATEGPLGHAALQVAARQGIPTLTGFHTQFQQYCSHYGVGLLMRPIIDILRRFHNRSGATLVPTQALRDDLAVAGFKNLHVLSRGVDTERFSPHYRSERLRTSWGCSEETLVALYVGRIAAEKHIDLAIEAFERIQRVQPNSRCVLVGDGPELAHLRRQHGHHVYTGAKVGEELATHYASADLFVFPSLTETFGNVLTEALASGVAALAFDYAAAREHLHDDRNGYSVVMGDRAAFLLRAEQAASDRTRLRLFGQEARRTAESLSWDRVIRDLEHHLYSVIDCASNQGERHEPIPATAE</sequence>
<dbReference type="Proteomes" id="UP001138768">
    <property type="component" value="Unassembled WGS sequence"/>
</dbReference>
<evidence type="ECO:0000259" key="2">
    <source>
        <dbReference type="Pfam" id="PF00534"/>
    </source>
</evidence>
<dbReference type="InterPro" id="IPR028098">
    <property type="entry name" value="Glyco_trans_4-like_N"/>
</dbReference>
<protein>
    <submittedName>
        <fullName evidence="4">Glycoside hydrolase</fullName>
    </submittedName>
</protein>
<evidence type="ECO:0000256" key="1">
    <source>
        <dbReference type="SAM" id="MobiDB-lite"/>
    </source>
</evidence>
<comment type="caution">
    <text evidence="4">The sequence shown here is derived from an EMBL/GenBank/DDBJ whole genome shotgun (WGS) entry which is preliminary data.</text>
</comment>
<feature type="domain" description="Glycosyl transferase family 1" evidence="2">
    <location>
        <begin position="219"/>
        <end position="379"/>
    </location>
</feature>
<dbReference type="PANTHER" id="PTHR45947:SF3">
    <property type="entry name" value="SULFOQUINOVOSYL TRANSFERASE SQD2"/>
    <property type="match status" value="1"/>
</dbReference>
<gene>
    <name evidence="4" type="ORF">CKO42_01150</name>
</gene>
<dbReference type="GO" id="GO:0016787">
    <property type="term" value="F:hydrolase activity"/>
    <property type="evidence" value="ECO:0007669"/>
    <property type="project" value="UniProtKB-KW"/>
</dbReference>
<dbReference type="AlphaFoldDB" id="A0A9X0W4Y7"/>
<dbReference type="RefSeq" id="WP_200237061.1">
    <property type="nucleotide sequence ID" value="NZ_NRRY01000002.1"/>
</dbReference>
<evidence type="ECO:0000259" key="3">
    <source>
        <dbReference type="Pfam" id="PF13439"/>
    </source>
</evidence>
<dbReference type="Gene3D" id="3.40.50.2000">
    <property type="entry name" value="Glycogen Phosphorylase B"/>
    <property type="match status" value="2"/>
</dbReference>
<feature type="domain" description="Glycosyltransferase subfamily 4-like N-terminal" evidence="3">
    <location>
        <begin position="33"/>
        <end position="210"/>
    </location>
</feature>
<organism evidence="4 5">
    <name type="scientific">Lamprobacter modestohalophilus</name>
    <dbReference type="NCBI Taxonomy" id="1064514"/>
    <lineage>
        <taxon>Bacteria</taxon>
        <taxon>Pseudomonadati</taxon>
        <taxon>Pseudomonadota</taxon>
        <taxon>Gammaproteobacteria</taxon>
        <taxon>Chromatiales</taxon>
        <taxon>Chromatiaceae</taxon>
        <taxon>Lamprobacter</taxon>
    </lineage>
</organism>
<evidence type="ECO:0000313" key="4">
    <source>
        <dbReference type="EMBL" id="MBK1617078.1"/>
    </source>
</evidence>